<dbReference type="Gene3D" id="1.10.150.130">
    <property type="match status" value="1"/>
</dbReference>
<dbReference type="InterPro" id="IPR011010">
    <property type="entry name" value="DNA_brk_join_enz"/>
</dbReference>
<dbReference type="GO" id="GO:0015074">
    <property type="term" value="P:DNA integration"/>
    <property type="evidence" value="ECO:0007669"/>
    <property type="project" value="InterPro"/>
</dbReference>
<dbReference type="OrthoDB" id="6361724at2759"/>
<dbReference type="SUPFAM" id="SSF47823">
    <property type="entry name" value="lambda integrase-like, N-terminal domain"/>
    <property type="match status" value="1"/>
</dbReference>
<feature type="domain" description="Tyr recombinase" evidence="3">
    <location>
        <begin position="415"/>
        <end position="617"/>
    </location>
</feature>
<organism evidence="4 5">
    <name type="scientific">Daphnia magna</name>
    <dbReference type="NCBI Taxonomy" id="35525"/>
    <lineage>
        <taxon>Eukaryota</taxon>
        <taxon>Metazoa</taxon>
        <taxon>Ecdysozoa</taxon>
        <taxon>Arthropoda</taxon>
        <taxon>Crustacea</taxon>
        <taxon>Branchiopoda</taxon>
        <taxon>Diplostraca</taxon>
        <taxon>Cladocera</taxon>
        <taxon>Anomopoda</taxon>
        <taxon>Daphniidae</taxon>
        <taxon>Daphnia</taxon>
    </lineage>
</organism>
<dbReference type="GO" id="GO:0003677">
    <property type="term" value="F:DNA binding"/>
    <property type="evidence" value="ECO:0007669"/>
    <property type="project" value="UniProtKB-KW"/>
</dbReference>
<accession>A0A162NWD6</accession>
<dbReference type="GO" id="GO:0006310">
    <property type="term" value="P:DNA recombination"/>
    <property type="evidence" value="ECO:0007669"/>
    <property type="project" value="UniProtKB-KW"/>
</dbReference>
<dbReference type="PANTHER" id="PTHR35617">
    <property type="entry name" value="PHAGE_INTEGRASE DOMAIN-CONTAINING PROTEIN"/>
    <property type="match status" value="1"/>
</dbReference>
<evidence type="ECO:0000256" key="1">
    <source>
        <dbReference type="ARBA" id="ARBA00023125"/>
    </source>
</evidence>
<dbReference type="InterPro" id="IPR010998">
    <property type="entry name" value="Integrase_recombinase_N"/>
</dbReference>
<keyword evidence="1" id="KW-0238">DNA-binding</keyword>
<dbReference type="Pfam" id="PF00589">
    <property type="entry name" value="Phage_integrase"/>
    <property type="match status" value="1"/>
</dbReference>
<dbReference type="PROSITE" id="PS51898">
    <property type="entry name" value="TYR_RECOMBINASE"/>
    <property type="match status" value="1"/>
</dbReference>
<evidence type="ECO:0000313" key="4">
    <source>
        <dbReference type="EMBL" id="KZS18325.1"/>
    </source>
</evidence>
<dbReference type="PANTHER" id="PTHR35617:SF3">
    <property type="entry name" value="CORE-BINDING (CB) DOMAIN-CONTAINING PROTEIN"/>
    <property type="match status" value="1"/>
</dbReference>
<protein>
    <recommendedName>
        <fullName evidence="3">Tyr recombinase domain-containing protein</fullName>
    </recommendedName>
</protein>
<name>A0A162NWD6_9CRUS</name>
<dbReference type="InterPro" id="IPR013762">
    <property type="entry name" value="Integrase-like_cat_sf"/>
</dbReference>
<evidence type="ECO:0000313" key="5">
    <source>
        <dbReference type="Proteomes" id="UP000076858"/>
    </source>
</evidence>
<dbReference type="Proteomes" id="UP000076858">
    <property type="component" value="Unassembled WGS sequence"/>
</dbReference>
<gene>
    <name evidence="4" type="ORF">APZ42_015524</name>
</gene>
<dbReference type="STRING" id="35525.A0A162NWD6"/>
<dbReference type="EMBL" id="LRGB01000518">
    <property type="protein sequence ID" value="KZS18325.1"/>
    <property type="molecule type" value="Genomic_DNA"/>
</dbReference>
<proteinExistence type="predicted"/>
<dbReference type="InterPro" id="IPR002104">
    <property type="entry name" value="Integrase_catalytic"/>
</dbReference>
<evidence type="ECO:0000256" key="2">
    <source>
        <dbReference type="ARBA" id="ARBA00023172"/>
    </source>
</evidence>
<evidence type="ECO:0000259" key="3">
    <source>
        <dbReference type="PROSITE" id="PS51898"/>
    </source>
</evidence>
<dbReference type="SUPFAM" id="SSF56349">
    <property type="entry name" value="DNA breaking-rejoining enzymes"/>
    <property type="match status" value="1"/>
</dbReference>
<reference evidence="4 5" key="1">
    <citation type="submission" date="2016-03" db="EMBL/GenBank/DDBJ databases">
        <title>EvidentialGene: Evidence-directed Construction of Genes on Genomes.</title>
        <authorList>
            <person name="Gilbert D.G."/>
            <person name="Choi J.-H."/>
            <person name="Mockaitis K."/>
            <person name="Colbourne J."/>
            <person name="Pfrender M."/>
        </authorList>
    </citation>
    <scope>NUCLEOTIDE SEQUENCE [LARGE SCALE GENOMIC DNA]</scope>
    <source>
        <strain evidence="4 5">Xinb3</strain>
        <tissue evidence="4">Complete organism</tissue>
    </source>
</reference>
<keyword evidence="2" id="KW-0233">DNA recombination</keyword>
<keyword evidence="5" id="KW-1185">Reference proteome</keyword>
<dbReference type="Gene3D" id="1.10.443.10">
    <property type="entry name" value="Intergrase catalytic core"/>
    <property type="match status" value="1"/>
</dbReference>
<dbReference type="AlphaFoldDB" id="A0A162NWD6"/>
<sequence>MSVEMAAVWRSFRSIGGHFLLESLGFIINWAKSFAIPTQFIEYLGIVVNSIDMSFALPERKVILVRDVCKKALEANTVSLRIIASILGNFNWAIPTIPFAQSHYRSMQRFYISESKKAQGNLSVRRVLPLAARVDLEWWLANLDSVNGKKFFPKVSDVEICSDASLSGWGSVCNGVTARGPWTWSDSARQINELELLGALFSLETFLGDARELSVRLYLDNTTAAVHLAGVLNVVADRESRSECDSSDWMLCRNTFDRINGTFPSRTDLFSLAWNAQLPNFFSWGPQPGAAGVNAIAPASRLEIIQKSFHLQGFSKPLVNILAPSATHAAYGSAWRSWADWCLRRSENPLSPPLGFVLEVLASLHTEEKAYSTINVYRSMLSSTLPHIDNRPIGQHPLVKSLMSGCYNINPPKPKYNSIWDPELVVRFVSVLGENSRLSIKNLTLKTVTLIALASLLRVSEMAAISTDSLVFSDSSVKFSLFKPRKAQHNGALQVLFISLLQEKLCYPVCALESYIERTGNSRAVSAPSHVFIALISPFREVSSNTISSWIKCFIGSAGVDTSVFSAHSTRGAAVSKAATSGLSIDAILRAGCWAAESTFSRFYRRESVSSVAAAVLNNSIEQGNPALNEVVPNVAGKLSNIMTSYKYISHVISRSPAKIMSMSHGNIPGSYVCGVLLFLEFYCFGVLRSPYLTFVEFYCFWSSTVLEFYNQHPQCPRWQL</sequence>
<comment type="caution">
    <text evidence="4">The sequence shown here is derived from an EMBL/GenBank/DDBJ whole genome shotgun (WGS) entry which is preliminary data.</text>
</comment>
<dbReference type="CDD" id="cd09275">
    <property type="entry name" value="RNase_HI_RT_DIRS1"/>
    <property type="match status" value="1"/>
</dbReference>